<dbReference type="OMA" id="TVRYHSQ"/>
<dbReference type="STRING" id="454130.A0A0U5GQE0"/>
<reference evidence="3" key="1">
    <citation type="journal article" date="2016" name="Genome Announc.">
        <title>Draft genome sequences of fungus Aspergillus calidoustus.</title>
        <authorList>
            <person name="Horn F."/>
            <person name="Linde J."/>
            <person name="Mattern D.J."/>
            <person name="Walther G."/>
            <person name="Guthke R."/>
            <person name="Scherlach K."/>
            <person name="Martin K."/>
            <person name="Brakhage A.A."/>
            <person name="Petzke L."/>
            <person name="Valiante V."/>
        </authorList>
    </citation>
    <scope>NUCLEOTIDE SEQUENCE [LARGE SCALE GENOMIC DNA]</scope>
    <source>
        <strain evidence="3">SF006504</strain>
    </source>
</reference>
<evidence type="ECO:0000313" key="3">
    <source>
        <dbReference type="Proteomes" id="UP000054771"/>
    </source>
</evidence>
<feature type="compositionally biased region" description="Basic residues" evidence="1">
    <location>
        <begin position="176"/>
        <end position="186"/>
    </location>
</feature>
<sequence length="372" mass="42126">MYFHHTPVVLQPPLSAMSSYFSGTSTGSSSSYTQSLSADSDSWSRPSSIFPRQPPIYTTSGEAPVIYQPSTQPFTPAPRLDPGPISTQIASSRPPKDFGFSIPHGAISTAPHSPAAITLSPRGPLSHSTPVYRELSHPARLPVDALRPDYDYGKPPENAEYLIERKGRRTTDKYKGTARHHSQRRPSNRDEFDGPHQFLDPPSPRVIEAQARDLPHLPTNLDVSEQDRILASVNDRLSQCAFDFVAKYQFPIPLESDKRQVRVPSDREWTEWVYLLRRLATKRRIPARVLYNGQIKQLVTVLENSQEMRHAAKHQSRPIKDDRNVLQLISAGIQVARILRDASAMDYLDRLYQDTEKRIQERSSRRVKFATP</sequence>
<dbReference type="EMBL" id="CDMC01000006">
    <property type="protein sequence ID" value="CEN61359.1"/>
    <property type="molecule type" value="Genomic_DNA"/>
</dbReference>
<protein>
    <submittedName>
        <fullName evidence="2">Putative Podospora anserina S mat genomic DNA chromosome 7, supercontig 1</fullName>
    </submittedName>
</protein>
<feature type="region of interest" description="Disordered" evidence="1">
    <location>
        <begin position="167"/>
        <end position="203"/>
    </location>
</feature>
<evidence type="ECO:0000256" key="1">
    <source>
        <dbReference type="SAM" id="MobiDB-lite"/>
    </source>
</evidence>
<name>A0A0U5GQE0_ASPCI</name>
<feature type="region of interest" description="Disordered" evidence="1">
    <location>
        <begin position="27"/>
        <end position="55"/>
    </location>
</feature>
<evidence type="ECO:0000313" key="2">
    <source>
        <dbReference type="EMBL" id="CEN61359.1"/>
    </source>
</evidence>
<organism evidence="2 3">
    <name type="scientific">Aspergillus calidoustus</name>
    <dbReference type="NCBI Taxonomy" id="454130"/>
    <lineage>
        <taxon>Eukaryota</taxon>
        <taxon>Fungi</taxon>
        <taxon>Dikarya</taxon>
        <taxon>Ascomycota</taxon>
        <taxon>Pezizomycotina</taxon>
        <taxon>Eurotiomycetes</taxon>
        <taxon>Eurotiomycetidae</taxon>
        <taxon>Eurotiales</taxon>
        <taxon>Aspergillaceae</taxon>
        <taxon>Aspergillus</taxon>
        <taxon>Aspergillus subgen. Nidulantes</taxon>
    </lineage>
</organism>
<dbReference type="AlphaFoldDB" id="A0A0U5GQE0"/>
<accession>A0A0U5GQE0</accession>
<feature type="compositionally biased region" description="Low complexity" evidence="1">
    <location>
        <begin position="27"/>
        <end position="48"/>
    </location>
</feature>
<dbReference type="Proteomes" id="UP000054771">
    <property type="component" value="Unassembled WGS sequence"/>
</dbReference>
<dbReference type="OrthoDB" id="5369511at2759"/>
<proteinExistence type="predicted"/>
<gene>
    <name evidence="2" type="ORF">ASPCAL08013</name>
</gene>
<keyword evidence="3" id="KW-1185">Reference proteome</keyword>